<dbReference type="Pfam" id="PF04972">
    <property type="entry name" value="BON"/>
    <property type="match status" value="3"/>
</dbReference>
<dbReference type="InterPro" id="IPR014004">
    <property type="entry name" value="Transpt-assoc_nodulatn_dom_bac"/>
</dbReference>
<dbReference type="InterPro" id="IPR051686">
    <property type="entry name" value="Lipoprotein_DolP"/>
</dbReference>
<feature type="domain" description="BON" evidence="2">
    <location>
        <begin position="151"/>
        <end position="219"/>
    </location>
</feature>
<dbReference type="InterPro" id="IPR007055">
    <property type="entry name" value="BON_dom"/>
</dbReference>
<feature type="domain" description="BON" evidence="2">
    <location>
        <begin position="3"/>
        <end position="71"/>
    </location>
</feature>
<keyword evidence="1" id="KW-0732">Signal</keyword>
<dbReference type="Proteomes" id="UP000323720">
    <property type="component" value="Unassembled WGS sequence"/>
</dbReference>
<name>A0A5D0RFL9_9FLAO</name>
<organism evidence="3 4">
    <name type="scientific">Bizionia myxarmorum</name>
    <dbReference type="NCBI Taxonomy" id="291186"/>
    <lineage>
        <taxon>Bacteria</taxon>
        <taxon>Pseudomonadati</taxon>
        <taxon>Bacteroidota</taxon>
        <taxon>Flavobacteriia</taxon>
        <taxon>Flavobacteriales</taxon>
        <taxon>Flavobacteriaceae</taxon>
        <taxon>Bizionia</taxon>
    </lineage>
</organism>
<dbReference type="SMART" id="SM00749">
    <property type="entry name" value="BON"/>
    <property type="match status" value="3"/>
</dbReference>
<evidence type="ECO:0000256" key="1">
    <source>
        <dbReference type="ARBA" id="ARBA00022729"/>
    </source>
</evidence>
<protein>
    <submittedName>
        <fullName evidence="3">BON domain-containing protein</fullName>
    </submittedName>
</protein>
<dbReference type="PANTHER" id="PTHR34606">
    <property type="entry name" value="BON DOMAIN-CONTAINING PROTEIN"/>
    <property type="match status" value="1"/>
</dbReference>
<dbReference type="OrthoDB" id="870892at2"/>
<accession>A0A5D0RFL9</accession>
<comment type="caution">
    <text evidence="3">The sequence shown here is derived from an EMBL/GenBank/DDBJ whole genome shotgun (WGS) entry which is preliminary data.</text>
</comment>
<sequence>MKTDLEIKQDVLEELEWQPILRDAQIGIEVKFGIVRLSGIVRNLAEKLVAENTAKKIIGVKAVADDIEVKIQGNFTDTDLTTKINFDLEWNTSVPEENIDVKVEDGHVFLSGNVKWGFQKSEAEKSLQYIDGIKSITNTISINSINSEKESPINIEQNINRAFERSASIDAKNITVLVEGNTAILQGKVNSIKEKDDAQIAAYLAEGITNVKNELKVEYDAIYL</sequence>
<feature type="domain" description="BON" evidence="2">
    <location>
        <begin position="76"/>
        <end position="144"/>
    </location>
</feature>
<dbReference type="RefSeq" id="WP_148403230.1">
    <property type="nucleotide sequence ID" value="NZ_VSKK01000001.1"/>
</dbReference>
<evidence type="ECO:0000313" key="4">
    <source>
        <dbReference type="Proteomes" id="UP000323720"/>
    </source>
</evidence>
<dbReference type="AlphaFoldDB" id="A0A5D0RFL9"/>
<evidence type="ECO:0000259" key="2">
    <source>
        <dbReference type="PROSITE" id="PS50914"/>
    </source>
</evidence>
<gene>
    <name evidence="3" type="ORF">ES674_06980</name>
</gene>
<evidence type="ECO:0000313" key="3">
    <source>
        <dbReference type="EMBL" id="TYB79498.1"/>
    </source>
</evidence>
<dbReference type="PANTHER" id="PTHR34606:SF4">
    <property type="entry name" value="OUTER MEMBRANE LIPOPROTEIN DOLP"/>
    <property type="match status" value="1"/>
</dbReference>
<dbReference type="EMBL" id="VSKK01000001">
    <property type="protein sequence ID" value="TYB79498.1"/>
    <property type="molecule type" value="Genomic_DNA"/>
</dbReference>
<dbReference type="PROSITE" id="PS50914">
    <property type="entry name" value="BON"/>
    <property type="match status" value="3"/>
</dbReference>
<dbReference type="Gene3D" id="3.30.1340.30">
    <property type="match status" value="3"/>
</dbReference>
<keyword evidence="4" id="KW-1185">Reference proteome</keyword>
<proteinExistence type="predicted"/>
<reference evidence="3 4" key="1">
    <citation type="submission" date="2019-08" db="EMBL/GenBank/DDBJ databases">
        <title>Genomes of Antarctic Bizionia species.</title>
        <authorList>
            <person name="Bowman J.P."/>
        </authorList>
    </citation>
    <scope>NUCLEOTIDE SEQUENCE [LARGE SCALE GENOMIC DNA]</scope>
    <source>
        <strain evidence="3 4">ADA-4</strain>
    </source>
</reference>